<keyword evidence="1" id="KW-1133">Transmembrane helix</keyword>
<feature type="transmembrane region" description="Helical" evidence="1">
    <location>
        <begin position="14"/>
        <end position="36"/>
    </location>
</feature>
<dbReference type="RefSeq" id="WP_309971596.1">
    <property type="nucleotide sequence ID" value="NZ_JAVDWH010000001.1"/>
</dbReference>
<protein>
    <recommendedName>
        <fullName evidence="4">SHOCT domain-containing protein</fullName>
    </recommendedName>
</protein>
<dbReference type="EMBL" id="JAVDWH010000001">
    <property type="protein sequence ID" value="MDR7087651.1"/>
    <property type="molecule type" value="Genomic_DNA"/>
</dbReference>
<accession>A0ABU1UR37</accession>
<gene>
    <name evidence="2" type="ORF">J2X11_002490</name>
</gene>
<evidence type="ECO:0008006" key="4">
    <source>
        <dbReference type="Google" id="ProtNLM"/>
    </source>
</evidence>
<keyword evidence="1" id="KW-0472">Membrane</keyword>
<organism evidence="2 3">
    <name type="scientific">Aeromicrobium panaciterrae</name>
    <dbReference type="NCBI Taxonomy" id="363861"/>
    <lineage>
        <taxon>Bacteria</taxon>
        <taxon>Bacillati</taxon>
        <taxon>Actinomycetota</taxon>
        <taxon>Actinomycetes</taxon>
        <taxon>Propionibacteriales</taxon>
        <taxon>Nocardioidaceae</taxon>
        <taxon>Aeromicrobium</taxon>
    </lineage>
</organism>
<reference evidence="2 3" key="1">
    <citation type="submission" date="2023-07" db="EMBL/GenBank/DDBJ databases">
        <title>Sorghum-associated microbial communities from plants grown in Nebraska, USA.</title>
        <authorList>
            <person name="Schachtman D."/>
        </authorList>
    </citation>
    <scope>NUCLEOTIDE SEQUENCE [LARGE SCALE GENOMIC DNA]</scope>
    <source>
        <strain evidence="2 3">BE248</strain>
    </source>
</reference>
<dbReference type="Proteomes" id="UP001257739">
    <property type="component" value="Unassembled WGS sequence"/>
</dbReference>
<keyword evidence="3" id="KW-1185">Reference proteome</keyword>
<evidence type="ECO:0000313" key="2">
    <source>
        <dbReference type="EMBL" id="MDR7087651.1"/>
    </source>
</evidence>
<name>A0ABU1UR37_9ACTN</name>
<sequence length="122" mass="12623">MDAILDLFDSAKGFGILAVLIPIGGFLLSVVARIVLGRVIGGLFGGLSRFVLDKPISAATLTTTPTDGSITLRQIMNGQLGQLTETPAEPADRIKVLEELHAQGGIDADKLAKLKAAIEAGG</sequence>
<keyword evidence="1" id="KW-0812">Transmembrane</keyword>
<evidence type="ECO:0000256" key="1">
    <source>
        <dbReference type="SAM" id="Phobius"/>
    </source>
</evidence>
<proteinExistence type="predicted"/>
<comment type="caution">
    <text evidence="2">The sequence shown here is derived from an EMBL/GenBank/DDBJ whole genome shotgun (WGS) entry which is preliminary data.</text>
</comment>
<evidence type="ECO:0000313" key="3">
    <source>
        <dbReference type="Proteomes" id="UP001257739"/>
    </source>
</evidence>